<dbReference type="AlphaFoldDB" id="A0A437M7N8"/>
<proteinExistence type="predicted"/>
<comment type="caution">
    <text evidence="2">The sequence shown here is derived from an EMBL/GenBank/DDBJ whole genome shotgun (WGS) entry which is preliminary data.</text>
</comment>
<dbReference type="EMBL" id="SACN01000001">
    <property type="protein sequence ID" value="RVT93728.1"/>
    <property type="molecule type" value="Genomic_DNA"/>
</dbReference>
<protein>
    <submittedName>
        <fullName evidence="2">Uncharacterized protein</fullName>
    </submittedName>
</protein>
<evidence type="ECO:0000313" key="2">
    <source>
        <dbReference type="EMBL" id="RVT93728.1"/>
    </source>
</evidence>
<name>A0A437M7N8_9SPHN</name>
<evidence type="ECO:0000256" key="1">
    <source>
        <dbReference type="SAM" id="MobiDB-lite"/>
    </source>
</evidence>
<feature type="compositionally biased region" description="Basic and acidic residues" evidence="1">
    <location>
        <begin position="10"/>
        <end position="21"/>
    </location>
</feature>
<sequence length="95" mass="10532">MLHTNPTRRMPSEHSLRRAAERLGGTPTLDEIIAEAFRHKDELFARYKAGEFMGSAAYGSGKIKPLELSDAQRELSGINLPARLDRIAEARKVAA</sequence>
<dbReference type="RefSeq" id="WP_127742631.1">
    <property type="nucleotide sequence ID" value="NZ_SACN01000001.1"/>
</dbReference>
<feature type="region of interest" description="Disordered" evidence="1">
    <location>
        <begin position="1"/>
        <end position="23"/>
    </location>
</feature>
<accession>A0A437M7N8</accession>
<reference evidence="2 3" key="1">
    <citation type="submission" date="2019-01" db="EMBL/GenBank/DDBJ databases">
        <authorList>
            <person name="Chen W.-M."/>
        </authorList>
    </citation>
    <scope>NUCLEOTIDE SEQUENCE [LARGE SCALE GENOMIC DNA]</scope>
    <source>
        <strain evidence="2 3">CCP-7</strain>
    </source>
</reference>
<keyword evidence="3" id="KW-1185">Reference proteome</keyword>
<dbReference type="OrthoDB" id="1111684at2"/>
<gene>
    <name evidence="2" type="ORF">EOD43_07635</name>
</gene>
<dbReference type="Proteomes" id="UP000282971">
    <property type="component" value="Unassembled WGS sequence"/>
</dbReference>
<evidence type="ECO:0000313" key="3">
    <source>
        <dbReference type="Proteomes" id="UP000282971"/>
    </source>
</evidence>
<organism evidence="2 3">
    <name type="scientific">Sphingomonas crocodyli</name>
    <dbReference type="NCBI Taxonomy" id="1979270"/>
    <lineage>
        <taxon>Bacteria</taxon>
        <taxon>Pseudomonadati</taxon>
        <taxon>Pseudomonadota</taxon>
        <taxon>Alphaproteobacteria</taxon>
        <taxon>Sphingomonadales</taxon>
        <taxon>Sphingomonadaceae</taxon>
        <taxon>Sphingomonas</taxon>
    </lineage>
</organism>